<sequence length="87" mass="10201">MGKIHYQFSSDTTQRVADARSGKIGYNIVTKQPYTISQTKPSVQDNSNDFNKDYKPFDLDEFLKETEGLSYEEIRNGMNRCYTYKKR</sequence>
<organism evidence="1 2">
    <name type="scientific">Candidatus Onthousia excrementipullorum</name>
    <dbReference type="NCBI Taxonomy" id="2840884"/>
    <lineage>
        <taxon>Bacteria</taxon>
        <taxon>Bacillati</taxon>
        <taxon>Bacillota</taxon>
        <taxon>Bacilli</taxon>
        <taxon>Candidatus Onthousia</taxon>
    </lineage>
</organism>
<evidence type="ECO:0000313" key="1">
    <source>
        <dbReference type="EMBL" id="HIR59933.1"/>
    </source>
</evidence>
<comment type="caution">
    <text evidence="1">The sequence shown here is derived from an EMBL/GenBank/DDBJ whole genome shotgun (WGS) entry which is preliminary data.</text>
</comment>
<dbReference type="EMBL" id="DVHC01000074">
    <property type="protein sequence ID" value="HIR59933.1"/>
    <property type="molecule type" value="Genomic_DNA"/>
</dbReference>
<gene>
    <name evidence="1" type="ORF">IAB38_07860</name>
</gene>
<name>A0A9D1J3Y7_9FIRM</name>
<reference evidence="1" key="1">
    <citation type="submission" date="2020-10" db="EMBL/GenBank/DDBJ databases">
        <authorList>
            <person name="Gilroy R."/>
        </authorList>
    </citation>
    <scope>NUCLEOTIDE SEQUENCE</scope>
    <source>
        <strain evidence="1">CHK184-20233</strain>
    </source>
</reference>
<accession>A0A9D1J3Y7</accession>
<protein>
    <submittedName>
        <fullName evidence="1">Uncharacterized protein</fullName>
    </submittedName>
</protein>
<dbReference type="AlphaFoldDB" id="A0A9D1J3Y7"/>
<proteinExistence type="predicted"/>
<evidence type="ECO:0000313" key="2">
    <source>
        <dbReference type="Proteomes" id="UP000824232"/>
    </source>
</evidence>
<dbReference type="Proteomes" id="UP000824232">
    <property type="component" value="Unassembled WGS sequence"/>
</dbReference>
<reference evidence="1" key="2">
    <citation type="journal article" date="2021" name="PeerJ">
        <title>Extensive microbial diversity within the chicken gut microbiome revealed by metagenomics and culture.</title>
        <authorList>
            <person name="Gilroy R."/>
            <person name="Ravi A."/>
            <person name="Getino M."/>
            <person name="Pursley I."/>
            <person name="Horton D.L."/>
            <person name="Alikhan N.F."/>
            <person name="Baker D."/>
            <person name="Gharbi K."/>
            <person name="Hall N."/>
            <person name="Watson M."/>
            <person name="Adriaenssens E.M."/>
            <person name="Foster-Nyarko E."/>
            <person name="Jarju S."/>
            <person name="Secka A."/>
            <person name="Antonio M."/>
            <person name="Oren A."/>
            <person name="Chaudhuri R.R."/>
            <person name="La Ragione R."/>
            <person name="Hildebrand F."/>
            <person name="Pallen M.J."/>
        </authorList>
    </citation>
    <scope>NUCLEOTIDE SEQUENCE</scope>
    <source>
        <strain evidence="1">CHK184-20233</strain>
    </source>
</reference>